<proteinExistence type="predicted"/>
<feature type="region of interest" description="Disordered" evidence="1">
    <location>
        <begin position="54"/>
        <end position="74"/>
    </location>
</feature>
<feature type="compositionally biased region" description="Polar residues" evidence="1">
    <location>
        <begin position="62"/>
        <end position="74"/>
    </location>
</feature>
<reference evidence="2" key="1">
    <citation type="submission" date="2020-05" db="EMBL/GenBank/DDBJ databases">
        <authorList>
            <person name="Chiriac C."/>
            <person name="Salcher M."/>
            <person name="Ghai R."/>
            <person name="Kavagutti S V."/>
        </authorList>
    </citation>
    <scope>NUCLEOTIDE SEQUENCE</scope>
</reference>
<accession>A0A6J6IKL9</accession>
<dbReference type="EMBL" id="CAFBLF010000122">
    <property type="protein sequence ID" value="CAB4869543.1"/>
    <property type="molecule type" value="Genomic_DNA"/>
</dbReference>
<sequence>MRRHYKFNTYSYLWLLYVSPKKRMLQALSPKPGLGVIPKAGAVVVPSVRVEAVAKRSDGRRSQQSSLDNSSIGE</sequence>
<dbReference type="AlphaFoldDB" id="A0A6J6IKL9"/>
<dbReference type="EMBL" id="CAEZVJ010000030">
    <property type="protein sequence ID" value="CAB4625092.1"/>
    <property type="molecule type" value="Genomic_DNA"/>
</dbReference>
<name>A0A6J6IKL9_9ZZZZ</name>
<evidence type="ECO:0000313" key="2">
    <source>
        <dbReference type="EMBL" id="CAB4625092.1"/>
    </source>
</evidence>
<evidence type="ECO:0000256" key="1">
    <source>
        <dbReference type="SAM" id="MobiDB-lite"/>
    </source>
</evidence>
<evidence type="ECO:0000313" key="3">
    <source>
        <dbReference type="EMBL" id="CAB4869543.1"/>
    </source>
</evidence>
<organism evidence="2">
    <name type="scientific">freshwater metagenome</name>
    <dbReference type="NCBI Taxonomy" id="449393"/>
    <lineage>
        <taxon>unclassified sequences</taxon>
        <taxon>metagenomes</taxon>
        <taxon>ecological metagenomes</taxon>
    </lineage>
</organism>
<gene>
    <name evidence="2" type="ORF">UFOPK1961_00393</name>
    <name evidence="3" type="ORF">UFOPK3339_00821</name>
</gene>
<protein>
    <submittedName>
        <fullName evidence="2">Unannotated protein</fullName>
    </submittedName>
</protein>